<feature type="compositionally biased region" description="Low complexity" evidence="2">
    <location>
        <begin position="160"/>
        <end position="186"/>
    </location>
</feature>
<gene>
    <name evidence="5" type="ORF">T551_01755</name>
</gene>
<feature type="region of interest" description="Disordered" evidence="2">
    <location>
        <begin position="135"/>
        <end position="230"/>
    </location>
</feature>
<dbReference type="InterPro" id="IPR018466">
    <property type="entry name" value="Kre9/Knh1-like_N"/>
</dbReference>
<dbReference type="EMBL" id="LFWA01000007">
    <property type="protein sequence ID" value="KTW30472.1"/>
    <property type="molecule type" value="Genomic_DNA"/>
</dbReference>
<feature type="compositionally biased region" description="Basic and acidic residues" evidence="2">
    <location>
        <begin position="200"/>
        <end position="213"/>
    </location>
</feature>
<dbReference type="OrthoDB" id="10502500at2759"/>
<dbReference type="Pfam" id="PF10342">
    <property type="entry name" value="Kre9_KNH"/>
    <property type="match status" value="1"/>
</dbReference>
<evidence type="ECO:0000256" key="3">
    <source>
        <dbReference type="SAM" id="SignalP"/>
    </source>
</evidence>
<evidence type="ECO:0000256" key="2">
    <source>
        <dbReference type="SAM" id="MobiDB-lite"/>
    </source>
</evidence>
<protein>
    <recommendedName>
        <fullName evidence="4">Yeast cell wall synthesis Kre9/Knh1-like N-terminal domain-containing protein</fullName>
    </recommendedName>
</protein>
<dbReference type="RefSeq" id="XP_018229763.1">
    <property type="nucleotide sequence ID" value="XM_018374018.1"/>
</dbReference>
<reference evidence="6" key="1">
    <citation type="journal article" date="2016" name="Nat. Commun.">
        <title>Genome analysis of three Pneumocystis species reveals adaptation mechanisms to life exclusively in mammalian hosts.</title>
        <authorList>
            <person name="Ma L."/>
            <person name="Chen Z."/>
            <person name="Huang D.W."/>
            <person name="Kutty G."/>
            <person name="Ishihara M."/>
            <person name="Wang H."/>
            <person name="Abouelleil A."/>
            <person name="Bishop L."/>
            <person name="Davey E."/>
            <person name="Deng R."/>
            <person name="Deng X."/>
            <person name="Fan L."/>
            <person name="Fantoni G."/>
            <person name="Fitzgerald M."/>
            <person name="Gogineni E."/>
            <person name="Goldberg J.M."/>
            <person name="Handley G."/>
            <person name="Hu X."/>
            <person name="Huber C."/>
            <person name="Jiao X."/>
            <person name="Jones K."/>
            <person name="Levin J.Z."/>
            <person name="Liu Y."/>
            <person name="Macdonald P."/>
            <person name="Melnikov A."/>
            <person name="Raley C."/>
            <person name="Sassi M."/>
            <person name="Sherman B.T."/>
            <person name="Song X."/>
            <person name="Sykes S."/>
            <person name="Tran B."/>
            <person name="Walsh L."/>
            <person name="Xia Y."/>
            <person name="Yang J."/>
            <person name="Young S."/>
            <person name="Zeng Q."/>
            <person name="Zheng X."/>
            <person name="Stephens R."/>
            <person name="Nusbaum C."/>
            <person name="Birren B.W."/>
            <person name="Azadi P."/>
            <person name="Lempicki R.A."/>
            <person name="Cuomo C.A."/>
            <person name="Kovacs J.A."/>
        </authorList>
    </citation>
    <scope>NUCLEOTIDE SEQUENCE [LARGE SCALE GENOMIC DNA]</scope>
    <source>
        <strain evidence="6">RU7</strain>
    </source>
</reference>
<feature type="domain" description="Yeast cell wall synthesis Kre9/Knh1-like N-terminal" evidence="4">
    <location>
        <begin position="26"/>
        <end position="118"/>
    </location>
</feature>
<dbReference type="VEuPathDB" id="FungiDB:T551_01755"/>
<sequence length="253" mass="27586">MHFNTIIFTVLALLNLISARFHVLSPLVDSVWTYGGKHTVEWRVKDPDHYGYSSVSVFLVCLHDRSTRVVFDIASNLSVSSSSYEFRVPQVSDCEHYLVKFVAGNSCGVNSAFFSSSFFITHDGKPHKTLLTLCDTDKTVPPKEKPATESKPKPTKPAETKTQTSSSSKLPPPSSQQGPVPSDGSQTFTVPKPTPTATQEPKKPDTPSTKPKDSSSPSAGKDKKPDDIENNGSIITYKFFGIILGTIVAFICS</sequence>
<dbReference type="AlphaFoldDB" id="A0A0W4ZQ19"/>
<dbReference type="PANTHER" id="PTHR40633:SF6">
    <property type="entry name" value="MATRIX PROTEIN, PUTATIVE (AFU_ORTHOLOGUE AFUA_8G05410)-RELATED"/>
    <property type="match status" value="1"/>
</dbReference>
<feature type="chain" id="PRO_5006933885" description="Yeast cell wall synthesis Kre9/Knh1-like N-terminal domain-containing protein" evidence="3">
    <location>
        <begin position="20"/>
        <end position="253"/>
    </location>
</feature>
<proteinExistence type="predicted"/>
<keyword evidence="1 3" id="KW-0732">Signal</keyword>
<name>A0A0W4ZQ19_PNEJ7</name>
<evidence type="ECO:0000313" key="6">
    <source>
        <dbReference type="Proteomes" id="UP000053447"/>
    </source>
</evidence>
<organism evidence="5 6">
    <name type="scientific">Pneumocystis jirovecii (strain RU7)</name>
    <name type="common">Human pneumocystis pneumonia agent</name>
    <dbReference type="NCBI Taxonomy" id="1408657"/>
    <lineage>
        <taxon>Eukaryota</taxon>
        <taxon>Fungi</taxon>
        <taxon>Dikarya</taxon>
        <taxon>Ascomycota</taxon>
        <taxon>Taphrinomycotina</taxon>
        <taxon>Pneumocystomycetes</taxon>
        <taxon>Pneumocystaceae</taxon>
        <taxon>Pneumocystis</taxon>
    </lineage>
</organism>
<evidence type="ECO:0000259" key="4">
    <source>
        <dbReference type="Pfam" id="PF10342"/>
    </source>
</evidence>
<dbReference type="GeneID" id="28940273"/>
<dbReference type="PANTHER" id="PTHR40633">
    <property type="entry name" value="MATRIX PROTEIN, PUTATIVE (AFU_ORTHOLOGUE AFUA_8G05410)-RELATED"/>
    <property type="match status" value="1"/>
</dbReference>
<dbReference type="Proteomes" id="UP000053447">
    <property type="component" value="Unassembled WGS sequence"/>
</dbReference>
<feature type="signal peptide" evidence="3">
    <location>
        <begin position="1"/>
        <end position="19"/>
    </location>
</feature>
<comment type="caution">
    <text evidence="5">The sequence shown here is derived from an EMBL/GenBank/DDBJ whole genome shotgun (WGS) entry which is preliminary data.</text>
</comment>
<dbReference type="InterPro" id="IPR052982">
    <property type="entry name" value="SRP1/TIP1-like"/>
</dbReference>
<keyword evidence="6" id="KW-1185">Reference proteome</keyword>
<feature type="compositionally biased region" description="Basic and acidic residues" evidence="2">
    <location>
        <begin position="135"/>
        <end position="159"/>
    </location>
</feature>
<evidence type="ECO:0000313" key="5">
    <source>
        <dbReference type="EMBL" id="KTW30472.1"/>
    </source>
</evidence>
<evidence type="ECO:0000256" key="1">
    <source>
        <dbReference type="ARBA" id="ARBA00022729"/>
    </source>
</evidence>
<accession>A0A0W4ZQ19</accession>